<comment type="caution">
    <text evidence="1">The sequence shown here is derived from an EMBL/GenBank/DDBJ whole genome shotgun (WGS) entry which is preliminary data.</text>
</comment>
<evidence type="ECO:0000313" key="2">
    <source>
        <dbReference type="Proteomes" id="UP001049176"/>
    </source>
</evidence>
<proteinExistence type="predicted"/>
<dbReference type="OrthoDB" id="3541472at2759"/>
<dbReference type="Proteomes" id="UP001049176">
    <property type="component" value="Chromosome 6"/>
</dbReference>
<dbReference type="KEGG" id="more:E1B28_009618"/>
<dbReference type="GeneID" id="66078694"/>
<dbReference type="RefSeq" id="XP_043006975.1">
    <property type="nucleotide sequence ID" value="XM_043154520.1"/>
</dbReference>
<reference evidence="1" key="1">
    <citation type="journal article" date="2021" name="Genome Biol. Evol.">
        <title>The assembled and annotated genome of the fairy-ring fungus Marasmius oreades.</title>
        <authorList>
            <person name="Hiltunen M."/>
            <person name="Ament-Velasquez S.L."/>
            <person name="Johannesson H."/>
        </authorList>
    </citation>
    <scope>NUCLEOTIDE SEQUENCE</scope>
    <source>
        <strain evidence="1">03SP1</strain>
    </source>
</reference>
<accession>A0A9P7RW65</accession>
<evidence type="ECO:0000313" key="1">
    <source>
        <dbReference type="EMBL" id="KAG7090505.1"/>
    </source>
</evidence>
<organism evidence="1 2">
    <name type="scientific">Marasmius oreades</name>
    <name type="common">fairy-ring Marasmius</name>
    <dbReference type="NCBI Taxonomy" id="181124"/>
    <lineage>
        <taxon>Eukaryota</taxon>
        <taxon>Fungi</taxon>
        <taxon>Dikarya</taxon>
        <taxon>Basidiomycota</taxon>
        <taxon>Agaricomycotina</taxon>
        <taxon>Agaricomycetes</taxon>
        <taxon>Agaricomycetidae</taxon>
        <taxon>Agaricales</taxon>
        <taxon>Marasmiineae</taxon>
        <taxon>Marasmiaceae</taxon>
        <taxon>Marasmius</taxon>
    </lineage>
</organism>
<dbReference type="Gene3D" id="3.80.10.10">
    <property type="entry name" value="Ribonuclease Inhibitor"/>
    <property type="match status" value="1"/>
</dbReference>
<name>A0A9P7RW65_9AGAR</name>
<protein>
    <recommendedName>
        <fullName evidence="3">F-box domain-containing protein</fullName>
    </recommendedName>
</protein>
<gene>
    <name evidence="1" type="ORF">E1B28_009618</name>
</gene>
<keyword evidence="2" id="KW-1185">Reference proteome</keyword>
<sequence>MTRLSSDIILELLPWVDEHKSLRLISKTFNDTMESTFWANRFVVLMATEIKDLEQLLLKLEDMRDNPSSSQKIQKLRFEMSIIDRVGMEEVCQKVENVLPEALSKLKGLLWASWTDLGWATETIIQSLASLPLLTELTIDQNNWREEPALNLPLHHFRHGTLQRLSICTSYQDRDEYLSSLSIVLAHNPSLRHLGLTDSWQFPSTIPLTFNELFQRQSILRPLRLESLQLIRWHVQLTPEVIPHLRSLRSLEIPGHGESYLTVWKTLQTEKIHLRRISVSLPHAPLLDYLDTFTALEALIVSDAGWLTQKEADRLARRFYQVVLPKHKASLKELSILSGGPYIWNAGEWNLEVFNGYRELRTLHVEICEDDIHATSDPEKHVVAALVKRLVALPKLQILTLQPAFNGREGGGMSFIADGIGQLTQILESMKLKVGEVVSLIQVIVSGSRVIYVAEIVEGEVIFKCVQLN</sequence>
<dbReference type="AlphaFoldDB" id="A0A9P7RW65"/>
<evidence type="ECO:0008006" key="3">
    <source>
        <dbReference type="Google" id="ProtNLM"/>
    </source>
</evidence>
<dbReference type="SUPFAM" id="SSF52047">
    <property type="entry name" value="RNI-like"/>
    <property type="match status" value="1"/>
</dbReference>
<dbReference type="InterPro" id="IPR032675">
    <property type="entry name" value="LRR_dom_sf"/>
</dbReference>
<dbReference type="EMBL" id="CM032186">
    <property type="protein sequence ID" value="KAG7090505.1"/>
    <property type="molecule type" value="Genomic_DNA"/>
</dbReference>